<dbReference type="Proteomes" id="UP001501288">
    <property type="component" value="Unassembled WGS sequence"/>
</dbReference>
<evidence type="ECO:0000313" key="2">
    <source>
        <dbReference type="Proteomes" id="UP001501288"/>
    </source>
</evidence>
<evidence type="ECO:0000313" key="1">
    <source>
        <dbReference type="EMBL" id="GAA1545205.1"/>
    </source>
</evidence>
<sequence>MTQQQSGVVGSAMTDVHAEPGLNDEIAADWATWSRSLGMIALPHLRRLAEEVPELTAGMVCSGDGLNLAAIGVDGALTGRLAALSSSLFGVAGAHRQVTSGNEDDGSTMVNIAGDHQQAVLLRMEVKNVGQLVVVAAAEDVTLGVLVVAVRNTADALRQFLEGS</sequence>
<accession>A0ABN2BRE6</accession>
<evidence type="ECO:0008006" key="3">
    <source>
        <dbReference type="Google" id="ProtNLM"/>
    </source>
</evidence>
<proteinExistence type="predicted"/>
<dbReference type="RefSeq" id="WP_147362708.1">
    <property type="nucleotide sequence ID" value="NZ_BAAANV010000037.1"/>
</dbReference>
<comment type="caution">
    <text evidence="1">The sequence shown here is derived from an EMBL/GenBank/DDBJ whole genome shotgun (WGS) entry which is preliminary data.</text>
</comment>
<dbReference type="Gene3D" id="3.30.450.30">
    <property type="entry name" value="Dynein light chain 2a, cytoplasmic"/>
    <property type="match status" value="1"/>
</dbReference>
<name>A0ABN2BRE6_9MICO</name>
<protein>
    <recommendedName>
        <fullName evidence="3">Roadblock/LC7 domain-containing protein</fullName>
    </recommendedName>
</protein>
<keyword evidence="2" id="KW-1185">Reference proteome</keyword>
<gene>
    <name evidence="1" type="ORF">GCM10009762_18130</name>
</gene>
<organism evidence="1 2">
    <name type="scientific">Dermacoccus barathri</name>
    <dbReference type="NCBI Taxonomy" id="322601"/>
    <lineage>
        <taxon>Bacteria</taxon>
        <taxon>Bacillati</taxon>
        <taxon>Actinomycetota</taxon>
        <taxon>Actinomycetes</taxon>
        <taxon>Micrococcales</taxon>
        <taxon>Dermacoccaceae</taxon>
        <taxon>Dermacoccus</taxon>
    </lineage>
</organism>
<dbReference type="SUPFAM" id="SSF103196">
    <property type="entry name" value="Roadblock/LC7 domain"/>
    <property type="match status" value="1"/>
</dbReference>
<reference evidence="1 2" key="1">
    <citation type="journal article" date="2019" name="Int. J. Syst. Evol. Microbiol.">
        <title>The Global Catalogue of Microorganisms (GCM) 10K type strain sequencing project: providing services to taxonomists for standard genome sequencing and annotation.</title>
        <authorList>
            <consortium name="The Broad Institute Genomics Platform"/>
            <consortium name="The Broad Institute Genome Sequencing Center for Infectious Disease"/>
            <person name="Wu L."/>
            <person name="Ma J."/>
        </authorList>
    </citation>
    <scope>NUCLEOTIDE SEQUENCE [LARGE SCALE GENOMIC DNA]</scope>
    <source>
        <strain evidence="1 2">JCM 14588</strain>
    </source>
</reference>
<dbReference type="EMBL" id="BAAANV010000037">
    <property type="protein sequence ID" value="GAA1545205.1"/>
    <property type="molecule type" value="Genomic_DNA"/>
</dbReference>